<evidence type="ECO:0000313" key="8">
    <source>
        <dbReference type="Proteomes" id="UP000236449"/>
    </source>
</evidence>
<organism evidence="7 8">
    <name type="scientific">Vibrio diazotrophicus</name>
    <dbReference type="NCBI Taxonomy" id="685"/>
    <lineage>
        <taxon>Bacteria</taxon>
        <taxon>Pseudomonadati</taxon>
        <taxon>Pseudomonadota</taxon>
        <taxon>Gammaproteobacteria</taxon>
        <taxon>Vibrionales</taxon>
        <taxon>Vibrionaceae</taxon>
        <taxon>Vibrio</taxon>
    </lineage>
</organism>
<dbReference type="GO" id="GO:0009279">
    <property type="term" value="C:cell outer membrane"/>
    <property type="evidence" value="ECO:0007669"/>
    <property type="project" value="UniProtKB-SubCell"/>
</dbReference>
<gene>
    <name evidence="7" type="ORF">C1N32_18250</name>
    <name evidence="6" type="ORF">C1O25_05125</name>
</gene>
<dbReference type="EMBL" id="POSM01000005">
    <property type="protein sequence ID" value="PNI02104.1"/>
    <property type="molecule type" value="Genomic_DNA"/>
</dbReference>
<reference evidence="8 9" key="1">
    <citation type="submission" date="2018-01" db="EMBL/GenBank/DDBJ databases">
        <title>Draft genome sequences of six Vibrio diazotrophicus strains isolated from deep-sea sediments of the Baltic Sea.</title>
        <authorList>
            <person name="Castillo D."/>
            <person name="Vandieken V."/>
            <person name="Chiang O."/>
            <person name="Middelboe M."/>
        </authorList>
    </citation>
    <scope>NUCLEOTIDE SEQUENCE [LARGE SCALE GENOMIC DNA]</scope>
    <source>
        <strain evidence="7 8">60.27F</strain>
        <strain evidence="6 9">65.10M</strain>
    </source>
</reference>
<dbReference type="CDD" id="cd07185">
    <property type="entry name" value="OmpA_C-like"/>
    <property type="match status" value="1"/>
</dbReference>
<comment type="caution">
    <text evidence="7">The sequence shown here is derived from an EMBL/GenBank/DDBJ whole genome shotgun (WGS) entry which is preliminary data.</text>
</comment>
<keyword evidence="2 4" id="KW-0472">Membrane</keyword>
<protein>
    <submittedName>
        <fullName evidence="7">Flagellar protein MotY</fullName>
    </submittedName>
</protein>
<evidence type="ECO:0000313" key="6">
    <source>
        <dbReference type="EMBL" id="PNI02104.1"/>
    </source>
</evidence>
<proteinExistence type="predicted"/>
<dbReference type="Gene3D" id="2.60.40.2540">
    <property type="match status" value="1"/>
</dbReference>
<keyword evidence="7" id="KW-0966">Cell projection</keyword>
<evidence type="ECO:0000259" key="5">
    <source>
        <dbReference type="PROSITE" id="PS51123"/>
    </source>
</evidence>
<dbReference type="InterPro" id="IPR041544">
    <property type="entry name" value="MotY_N"/>
</dbReference>
<keyword evidence="7" id="KW-0969">Cilium</keyword>
<dbReference type="PRINTS" id="PR01023">
    <property type="entry name" value="NAFLGMOTY"/>
</dbReference>
<dbReference type="Proteomes" id="UP000236547">
    <property type="component" value="Unassembled WGS sequence"/>
</dbReference>
<dbReference type="Pfam" id="PF18393">
    <property type="entry name" value="MotY_N"/>
    <property type="match status" value="1"/>
</dbReference>
<dbReference type="InterPro" id="IPR006664">
    <property type="entry name" value="OMP_bac"/>
</dbReference>
<dbReference type="AlphaFoldDB" id="A0A2J8FYJ4"/>
<dbReference type="InterPro" id="IPR050330">
    <property type="entry name" value="Bact_OuterMem_StrucFunc"/>
</dbReference>
<keyword evidence="9" id="KW-1185">Reference proteome</keyword>
<name>A0A2J8FYJ4_VIBDI</name>
<dbReference type="SUPFAM" id="SSF103088">
    <property type="entry name" value="OmpA-like"/>
    <property type="match status" value="1"/>
</dbReference>
<dbReference type="PROSITE" id="PS51123">
    <property type="entry name" value="OMPA_2"/>
    <property type="match status" value="1"/>
</dbReference>
<dbReference type="Proteomes" id="UP000236449">
    <property type="component" value="Unassembled WGS sequence"/>
</dbReference>
<dbReference type="OrthoDB" id="6905929at2"/>
<sequence length="300" mass="34604">MFRSVVFFLIVVSSFESYANEKIEVPMDMSSWIYKEEPTACNLIHAEVPQGKFYFRSETNNQVTFEYELANTLNVWKTAELSLLEPPWSELHKVTEMSQGYKRGTSHFLFRDHISETLKSAEQGKWLQLSLHDSSRSKRLDIIVPTIRAQSPIAEFIECKNRLPSMTYSDAKDTFIYYRSGQKTLSQNQRAQLSALAEYIHWDALVTKVLIDGYTDSVGSRLGNIQISKERAEEVAQYLDKLGIGKENMQIRAHGSRYPMMTNDTEKGRSKNRRVMIRIVRNNETVVKTLTQHQVTSEGQ</sequence>
<evidence type="ECO:0000256" key="3">
    <source>
        <dbReference type="ARBA" id="ARBA00023237"/>
    </source>
</evidence>
<keyword evidence="7" id="KW-0282">Flagellum</keyword>
<dbReference type="InterPro" id="IPR006665">
    <property type="entry name" value="OmpA-like"/>
</dbReference>
<accession>A0A2J8FYJ4</accession>
<evidence type="ECO:0000256" key="2">
    <source>
        <dbReference type="ARBA" id="ARBA00023136"/>
    </source>
</evidence>
<dbReference type="InterPro" id="IPR036737">
    <property type="entry name" value="OmpA-like_sf"/>
</dbReference>
<evidence type="ECO:0000313" key="7">
    <source>
        <dbReference type="EMBL" id="PNI02540.1"/>
    </source>
</evidence>
<feature type="domain" description="OmpA-like" evidence="5">
    <location>
        <begin position="165"/>
        <end position="283"/>
    </location>
</feature>
<dbReference type="Pfam" id="PF00691">
    <property type="entry name" value="OmpA"/>
    <property type="match status" value="1"/>
</dbReference>
<evidence type="ECO:0000256" key="1">
    <source>
        <dbReference type="ARBA" id="ARBA00004442"/>
    </source>
</evidence>
<comment type="subcellular location">
    <subcellularLocation>
        <location evidence="1">Cell outer membrane</location>
    </subcellularLocation>
</comment>
<dbReference type="PRINTS" id="PR01021">
    <property type="entry name" value="OMPADOMAIN"/>
</dbReference>
<dbReference type="PANTHER" id="PTHR30329:SF21">
    <property type="entry name" value="LIPOPROTEIN YIAD-RELATED"/>
    <property type="match status" value="1"/>
</dbReference>
<keyword evidence="3" id="KW-0998">Cell outer membrane</keyword>
<dbReference type="EMBL" id="POSK01000015">
    <property type="protein sequence ID" value="PNI02540.1"/>
    <property type="molecule type" value="Genomic_DNA"/>
</dbReference>
<dbReference type="PANTHER" id="PTHR30329">
    <property type="entry name" value="STATOR ELEMENT OF FLAGELLAR MOTOR COMPLEX"/>
    <property type="match status" value="1"/>
</dbReference>
<evidence type="ECO:0000256" key="4">
    <source>
        <dbReference type="PROSITE-ProRule" id="PRU00473"/>
    </source>
</evidence>
<evidence type="ECO:0000313" key="9">
    <source>
        <dbReference type="Proteomes" id="UP000236547"/>
    </source>
</evidence>
<dbReference type="Gene3D" id="3.30.1330.60">
    <property type="entry name" value="OmpA-like domain"/>
    <property type="match status" value="1"/>
</dbReference>